<feature type="chain" id="PRO_5045654694" evidence="5">
    <location>
        <begin position="21"/>
        <end position="298"/>
    </location>
</feature>
<feature type="signal peptide" evidence="5">
    <location>
        <begin position="1"/>
        <end position="20"/>
    </location>
</feature>
<comment type="subcellular location">
    <subcellularLocation>
        <location evidence="1">Cell envelope</location>
    </subcellularLocation>
</comment>
<organism evidence="6 7">
    <name type="scientific">Lacticaseibacillus hegangensis</name>
    <dbReference type="NCBI Taxonomy" id="2486010"/>
    <lineage>
        <taxon>Bacteria</taxon>
        <taxon>Bacillati</taxon>
        <taxon>Bacillota</taxon>
        <taxon>Bacilli</taxon>
        <taxon>Lactobacillales</taxon>
        <taxon>Lactobacillaceae</taxon>
        <taxon>Lacticaseibacillus</taxon>
    </lineage>
</organism>
<protein>
    <submittedName>
        <fullName evidence="6">Metal ABC transporter solute-binding protein, Zn/Mn family</fullName>
    </submittedName>
</protein>
<evidence type="ECO:0000256" key="4">
    <source>
        <dbReference type="ARBA" id="ARBA00022729"/>
    </source>
</evidence>
<dbReference type="InterPro" id="IPR006127">
    <property type="entry name" value="ZnuA-like"/>
</dbReference>
<dbReference type="Proteomes" id="UP001597212">
    <property type="component" value="Unassembled WGS sequence"/>
</dbReference>
<accession>A0ABW4CWR1</accession>
<dbReference type="SUPFAM" id="SSF53807">
    <property type="entry name" value="Helical backbone' metal receptor"/>
    <property type="match status" value="1"/>
</dbReference>
<dbReference type="InterPro" id="IPR050492">
    <property type="entry name" value="Bact_metal-bind_prot9"/>
</dbReference>
<dbReference type="RefSeq" id="WP_125757868.1">
    <property type="nucleotide sequence ID" value="NZ_JBHTOK010000017.1"/>
</dbReference>
<keyword evidence="7" id="KW-1185">Reference proteome</keyword>
<keyword evidence="2" id="KW-0813">Transport</keyword>
<dbReference type="Gene3D" id="3.40.50.1980">
    <property type="entry name" value="Nitrogenase molybdenum iron protein domain"/>
    <property type="match status" value="2"/>
</dbReference>
<keyword evidence="4 5" id="KW-0732">Signal</keyword>
<comment type="caution">
    <text evidence="6">The sequence shown here is derived from an EMBL/GenBank/DDBJ whole genome shotgun (WGS) entry which is preliminary data.</text>
</comment>
<dbReference type="Pfam" id="PF01297">
    <property type="entry name" value="ZnuA"/>
    <property type="match status" value="1"/>
</dbReference>
<dbReference type="PROSITE" id="PS51257">
    <property type="entry name" value="PROKAR_LIPOPROTEIN"/>
    <property type="match status" value="1"/>
</dbReference>
<dbReference type="PANTHER" id="PTHR42953:SF1">
    <property type="entry name" value="METAL-BINDING PROTEIN HI_0362-RELATED"/>
    <property type="match status" value="1"/>
</dbReference>
<dbReference type="EMBL" id="JBHTOK010000017">
    <property type="protein sequence ID" value="MFD1440543.1"/>
    <property type="molecule type" value="Genomic_DNA"/>
</dbReference>
<evidence type="ECO:0000313" key="6">
    <source>
        <dbReference type="EMBL" id="MFD1440543.1"/>
    </source>
</evidence>
<gene>
    <name evidence="6" type="ORF">ACFQ5K_03950</name>
</gene>
<proteinExistence type="predicted"/>
<dbReference type="PANTHER" id="PTHR42953">
    <property type="entry name" value="HIGH-AFFINITY ZINC UPTAKE SYSTEM PROTEIN ZNUA-RELATED"/>
    <property type="match status" value="1"/>
</dbReference>
<evidence type="ECO:0000313" key="7">
    <source>
        <dbReference type="Proteomes" id="UP001597212"/>
    </source>
</evidence>
<evidence type="ECO:0000256" key="3">
    <source>
        <dbReference type="ARBA" id="ARBA00022723"/>
    </source>
</evidence>
<sequence length="298" mass="32234">MKLKHWLTALAVIAMGVGLAACSSGHSATPSGRKKLTVVASVNFYGEVAKAVVGNHGTVTSVIDNPDVDPHDYDPTTDVAKSVAKADVIVANGAGYDGWMTRLVDANNTDAKVVSAAKVVGVANGENEHIWYKPKMMIKMANALAKQYGKLDPAHRRAYEANAQAYIKKLTPLTDLIDQTRAKAHGEAVAVSEPVFNNALHYLGYKVVDEHFSKANEDGTDPSPKDIRDLQAAIKGKKIKFFVQNTQVKSPTVTNMVALAKRSGVPVLNVTETMPSGKTYISWMTAQYRALDKIQQKQ</sequence>
<evidence type="ECO:0000256" key="2">
    <source>
        <dbReference type="ARBA" id="ARBA00022448"/>
    </source>
</evidence>
<name>A0ABW4CWR1_9LACO</name>
<keyword evidence="3" id="KW-0479">Metal-binding</keyword>
<evidence type="ECO:0000256" key="5">
    <source>
        <dbReference type="SAM" id="SignalP"/>
    </source>
</evidence>
<reference evidence="7" key="1">
    <citation type="journal article" date="2019" name="Int. J. Syst. Evol. Microbiol.">
        <title>The Global Catalogue of Microorganisms (GCM) 10K type strain sequencing project: providing services to taxonomists for standard genome sequencing and annotation.</title>
        <authorList>
            <consortium name="The Broad Institute Genomics Platform"/>
            <consortium name="The Broad Institute Genome Sequencing Center for Infectious Disease"/>
            <person name="Wu L."/>
            <person name="Ma J."/>
        </authorList>
    </citation>
    <scope>NUCLEOTIDE SEQUENCE [LARGE SCALE GENOMIC DNA]</scope>
    <source>
        <strain evidence="7">CCM 8912</strain>
    </source>
</reference>
<evidence type="ECO:0000256" key="1">
    <source>
        <dbReference type="ARBA" id="ARBA00004196"/>
    </source>
</evidence>